<protein>
    <submittedName>
        <fullName evidence="1">Uncharacterized protein</fullName>
    </submittedName>
</protein>
<organism evidence="1 2">
    <name type="scientific">Dreissena polymorpha</name>
    <name type="common">Zebra mussel</name>
    <name type="synonym">Mytilus polymorpha</name>
    <dbReference type="NCBI Taxonomy" id="45954"/>
    <lineage>
        <taxon>Eukaryota</taxon>
        <taxon>Metazoa</taxon>
        <taxon>Spiralia</taxon>
        <taxon>Lophotrochozoa</taxon>
        <taxon>Mollusca</taxon>
        <taxon>Bivalvia</taxon>
        <taxon>Autobranchia</taxon>
        <taxon>Heteroconchia</taxon>
        <taxon>Euheterodonta</taxon>
        <taxon>Imparidentia</taxon>
        <taxon>Neoheterodontei</taxon>
        <taxon>Myida</taxon>
        <taxon>Dreissenoidea</taxon>
        <taxon>Dreissenidae</taxon>
        <taxon>Dreissena</taxon>
    </lineage>
</organism>
<accession>A0A9D4K8V7</accession>
<dbReference type="Proteomes" id="UP000828390">
    <property type="component" value="Unassembled WGS sequence"/>
</dbReference>
<comment type="caution">
    <text evidence="1">The sequence shown here is derived from an EMBL/GenBank/DDBJ whole genome shotgun (WGS) entry which is preliminary data.</text>
</comment>
<sequence>MVVKAFKNPKIVELPGGLDPPGPRAGLCPAPTRGPSGPLDSQKIFQYAATLP</sequence>
<dbReference type="EMBL" id="JAIWYP010000004">
    <property type="protein sequence ID" value="KAH3835084.1"/>
    <property type="molecule type" value="Genomic_DNA"/>
</dbReference>
<gene>
    <name evidence="1" type="ORF">DPMN_108423</name>
</gene>
<reference evidence="1" key="2">
    <citation type="submission" date="2020-11" db="EMBL/GenBank/DDBJ databases">
        <authorList>
            <person name="McCartney M.A."/>
            <person name="Auch B."/>
            <person name="Kono T."/>
            <person name="Mallez S."/>
            <person name="Becker A."/>
            <person name="Gohl D.M."/>
            <person name="Silverstein K.A.T."/>
            <person name="Koren S."/>
            <person name="Bechman K.B."/>
            <person name="Herman A."/>
            <person name="Abrahante J.E."/>
            <person name="Garbe J."/>
        </authorList>
    </citation>
    <scope>NUCLEOTIDE SEQUENCE</scope>
    <source>
        <strain evidence="1">Duluth1</strain>
        <tissue evidence="1">Whole animal</tissue>
    </source>
</reference>
<reference evidence="1" key="1">
    <citation type="journal article" date="2019" name="bioRxiv">
        <title>The Genome of the Zebra Mussel, Dreissena polymorpha: A Resource for Invasive Species Research.</title>
        <authorList>
            <person name="McCartney M.A."/>
            <person name="Auch B."/>
            <person name="Kono T."/>
            <person name="Mallez S."/>
            <person name="Zhang Y."/>
            <person name="Obille A."/>
            <person name="Becker A."/>
            <person name="Abrahante J.E."/>
            <person name="Garbe J."/>
            <person name="Badalamenti J.P."/>
            <person name="Herman A."/>
            <person name="Mangelson H."/>
            <person name="Liachko I."/>
            <person name="Sullivan S."/>
            <person name="Sone E.D."/>
            <person name="Koren S."/>
            <person name="Silverstein K.A.T."/>
            <person name="Beckman K.B."/>
            <person name="Gohl D.M."/>
        </authorList>
    </citation>
    <scope>NUCLEOTIDE SEQUENCE</scope>
    <source>
        <strain evidence="1">Duluth1</strain>
        <tissue evidence="1">Whole animal</tissue>
    </source>
</reference>
<evidence type="ECO:0000313" key="2">
    <source>
        <dbReference type="Proteomes" id="UP000828390"/>
    </source>
</evidence>
<evidence type="ECO:0000313" key="1">
    <source>
        <dbReference type="EMBL" id="KAH3835084.1"/>
    </source>
</evidence>
<dbReference type="AlphaFoldDB" id="A0A9D4K8V7"/>
<keyword evidence="2" id="KW-1185">Reference proteome</keyword>
<name>A0A9D4K8V7_DREPO</name>
<proteinExistence type="predicted"/>